<gene>
    <name evidence="1" type="ORF">FNT36_05440</name>
</gene>
<organism evidence="1 2">
    <name type="scientific">Hymenobacter setariae</name>
    <dbReference type="NCBI Taxonomy" id="2594794"/>
    <lineage>
        <taxon>Bacteria</taxon>
        <taxon>Pseudomonadati</taxon>
        <taxon>Bacteroidota</taxon>
        <taxon>Cytophagia</taxon>
        <taxon>Cytophagales</taxon>
        <taxon>Hymenobacteraceae</taxon>
        <taxon>Hymenobacter</taxon>
    </lineage>
</organism>
<dbReference type="RefSeq" id="WP_144845119.1">
    <property type="nucleotide sequence ID" value="NZ_VMRJ01000001.1"/>
</dbReference>
<evidence type="ECO:0000313" key="2">
    <source>
        <dbReference type="Proteomes" id="UP000317624"/>
    </source>
</evidence>
<keyword evidence="2" id="KW-1185">Reference proteome</keyword>
<sequence>MRYLFHDITYQDKVIRFIKPLNIDSDGARITTSIAELQVIGRYLEYKEPNTVVIALLGRGIIGCSKEDKTRGPVIQAFQKNCKRLPDASYVWKTAELVID</sequence>
<accession>A0A558C3Z4</accession>
<evidence type="ECO:0000313" key="1">
    <source>
        <dbReference type="EMBL" id="TVT43531.1"/>
    </source>
</evidence>
<protein>
    <submittedName>
        <fullName evidence="1">Uncharacterized protein</fullName>
    </submittedName>
</protein>
<reference evidence="1 2" key="1">
    <citation type="submission" date="2019-07" db="EMBL/GenBank/DDBJ databases">
        <title>Hymenobacter sp. straun FUR1 Genome sequencing and assembly.</title>
        <authorList>
            <person name="Chhetri G."/>
        </authorList>
    </citation>
    <scope>NUCLEOTIDE SEQUENCE [LARGE SCALE GENOMIC DNA]</scope>
    <source>
        <strain evidence="1 2">Fur1</strain>
    </source>
</reference>
<proteinExistence type="predicted"/>
<dbReference type="EMBL" id="VMRJ01000001">
    <property type="protein sequence ID" value="TVT43531.1"/>
    <property type="molecule type" value="Genomic_DNA"/>
</dbReference>
<dbReference type="AlphaFoldDB" id="A0A558C3Z4"/>
<comment type="caution">
    <text evidence="1">The sequence shown here is derived from an EMBL/GenBank/DDBJ whole genome shotgun (WGS) entry which is preliminary data.</text>
</comment>
<name>A0A558C3Z4_9BACT</name>
<dbReference type="Proteomes" id="UP000317624">
    <property type="component" value="Unassembled WGS sequence"/>
</dbReference>